<protein>
    <submittedName>
        <fullName evidence="2">Uncharacterized protein</fullName>
    </submittedName>
</protein>
<keyword evidence="3" id="KW-1185">Reference proteome</keyword>
<dbReference type="EMBL" id="SNZR01000011">
    <property type="protein sequence ID" value="TDR93352.1"/>
    <property type="molecule type" value="Genomic_DNA"/>
</dbReference>
<evidence type="ECO:0000313" key="3">
    <source>
        <dbReference type="Proteomes" id="UP000295122"/>
    </source>
</evidence>
<keyword evidence="1" id="KW-0732">Signal</keyword>
<gene>
    <name evidence="2" type="ORF">EV668_0610</name>
</gene>
<feature type="signal peptide" evidence="1">
    <location>
        <begin position="1"/>
        <end position="29"/>
    </location>
</feature>
<dbReference type="AlphaFoldDB" id="A0A4R7C614"/>
<feature type="chain" id="PRO_5020724453" evidence="1">
    <location>
        <begin position="30"/>
        <end position="122"/>
    </location>
</feature>
<reference evidence="2 3" key="1">
    <citation type="submission" date="2019-03" db="EMBL/GenBank/DDBJ databases">
        <title>Genomic Encyclopedia of Type Strains, Phase IV (KMG-IV): sequencing the most valuable type-strain genomes for metagenomic binning, comparative biology and taxonomic classification.</title>
        <authorList>
            <person name="Goeker M."/>
        </authorList>
    </citation>
    <scope>NUCLEOTIDE SEQUENCE [LARGE SCALE GENOMIC DNA]</scope>
    <source>
        <strain evidence="2 3">DSM 25903</strain>
    </source>
</reference>
<organism evidence="2 3">
    <name type="scientific">Enterovirga rhinocerotis</name>
    <dbReference type="NCBI Taxonomy" id="1339210"/>
    <lineage>
        <taxon>Bacteria</taxon>
        <taxon>Pseudomonadati</taxon>
        <taxon>Pseudomonadota</taxon>
        <taxon>Alphaproteobacteria</taxon>
        <taxon>Hyphomicrobiales</taxon>
        <taxon>Methylobacteriaceae</taxon>
        <taxon>Enterovirga</taxon>
    </lineage>
</organism>
<sequence>MSALAQDTCLMGTLSLSILFAALAGPAFAQPAGKPACAAEAVEAARKLLKLHTDADDRASVDAASLRGIGTVKALVGGKPLDVVEVEGHVYKANYRIRLIYARIPGTCALMGQEILERSNPY</sequence>
<evidence type="ECO:0000313" key="2">
    <source>
        <dbReference type="EMBL" id="TDR93352.1"/>
    </source>
</evidence>
<accession>A0A4R7C614</accession>
<name>A0A4R7C614_9HYPH</name>
<comment type="caution">
    <text evidence="2">The sequence shown here is derived from an EMBL/GenBank/DDBJ whole genome shotgun (WGS) entry which is preliminary data.</text>
</comment>
<proteinExistence type="predicted"/>
<evidence type="ECO:0000256" key="1">
    <source>
        <dbReference type="SAM" id="SignalP"/>
    </source>
</evidence>
<dbReference type="Proteomes" id="UP000295122">
    <property type="component" value="Unassembled WGS sequence"/>
</dbReference>
<dbReference type="RefSeq" id="WP_245512807.1">
    <property type="nucleotide sequence ID" value="NZ_SNZR01000011.1"/>
</dbReference>